<gene>
    <name evidence="1" type="ORF">DSM104329_02320</name>
</gene>
<keyword evidence="2" id="KW-1185">Reference proteome</keyword>
<dbReference type="RefSeq" id="WP_259315601.1">
    <property type="nucleotide sequence ID" value="NZ_CP087164.1"/>
</dbReference>
<protein>
    <submittedName>
        <fullName evidence="1">Uncharacterized protein</fullName>
    </submittedName>
</protein>
<dbReference type="EMBL" id="CP087164">
    <property type="protein sequence ID" value="UGS35923.1"/>
    <property type="molecule type" value="Genomic_DNA"/>
</dbReference>
<dbReference type="Proteomes" id="UP001162834">
    <property type="component" value="Chromosome"/>
</dbReference>
<proteinExistence type="predicted"/>
<dbReference type="KEGG" id="sbae:DSM104329_02320"/>
<dbReference type="AlphaFoldDB" id="A0A9E7C103"/>
<accession>A0A9E7C103</accession>
<evidence type="ECO:0000313" key="1">
    <source>
        <dbReference type="EMBL" id="UGS35923.1"/>
    </source>
</evidence>
<evidence type="ECO:0000313" key="2">
    <source>
        <dbReference type="Proteomes" id="UP001162834"/>
    </source>
</evidence>
<name>A0A9E7C103_9ACTN</name>
<reference evidence="1" key="1">
    <citation type="journal article" date="2022" name="Int. J. Syst. Evol. Microbiol.">
        <title>Pseudomonas aegrilactucae sp. nov. and Pseudomonas morbosilactucae sp. nov., pathogens causing bacterial rot of lettuce in Japan.</title>
        <authorList>
            <person name="Sawada H."/>
            <person name="Fujikawa T."/>
            <person name="Satou M."/>
        </authorList>
    </citation>
    <scope>NUCLEOTIDE SEQUENCE</scope>
    <source>
        <strain evidence="1">0166_1</strain>
    </source>
</reference>
<organism evidence="1 2">
    <name type="scientific">Capillimicrobium parvum</name>
    <dbReference type="NCBI Taxonomy" id="2884022"/>
    <lineage>
        <taxon>Bacteria</taxon>
        <taxon>Bacillati</taxon>
        <taxon>Actinomycetota</taxon>
        <taxon>Thermoleophilia</taxon>
        <taxon>Solirubrobacterales</taxon>
        <taxon>Capillimicrobiaceae</taxon>
        <taxon>Capillimicrobium</taxon>
    </lineage>
</organism>
<sequence>MELKVQLKLADGSVASSLGYESAVSSSVESLGLRMYPMYPGTQDSRQGTMFRVPVPDEEAADRALALLREHEGVQSAALA</sequence>